<dbReference type="EMBL" id="CM001022">
    <property type="protein sequence ID" value="EFQ22880.1"/>
    <property type="molecule type" value="Genomic_DNA"/>
</dbReference>
<comment type="catalytic activity">
    <reaction evidence="10">
        <text>(S)-2,3,4,5-tetrahydrodipicolinate + NADP(+) + H2O = (2S,4S)-4-hydroxy-2,3,4,5-tetrahydrodipicolinate + NADPH + H(+)</text>
        <dbReference type="Rhea" id="RHEA:35331"/>
        <dbReference type="ChEBI" id="CHEBI:15377"/>
        <dbReference type="ChEBI" id="CHEBI:15378"/>
        <dbReference type="ChEBI" id="CHEBI:16845"/>
        <dbReference type="ChEBI" id="CHEBI:57783"/>
        <dbReference type="ChEBI" id="CHEBI:58349"/>
        <dbReference type="ChEBI" id="CHEBI:67139"/>
        <dbReference type="EC" id="1.17.1.8"/>
    </reaction>
</comment>
<accession>E3CZI8</accession>
<evidence type="ECO:0000313" key="14">
    <source>
        <dbReference type="EMBL" id="EFQ22880.1"/>
    </source>
</evidence>
<evidence type="ECO:0000256" key="5">
    <source>
        <dbReference type="ARBA" id="ARBA00023002"/>
    </source>
</evidence>
<keyword evidence="5 14" id="KW-0560">Oxidoreductase</keyword>
<dbReference type="InterPro" id="IPR023940">
    <property type="entry name" value="DHDPR_bac"/>
</dbReference>
<dbReference type="RefSeq" id="WP_006300033.1">
    <property type="nucleotide sequence ID" value="NZ_CM001022.1"/>
</dbReference>
<evidence type="ECO:0000256" key="7">
    <source>
        <dbReference type="ARBA" id="ARBA00023154"/>
    </source>
</evidence>
<dbReference type="EC" id="1.17.1.8" evidence="9"/>
<evidence type="ECO:0000256" key="1">
    <source>
        <dbReference type="ARBA" id="ARBA00006642"/>
    </source>
</evidence>
<dbReference type="Gene3D" id="3.40.50.720">
    <property type="entry name" value="NAD(P)-binding Rossmann-like Domain"/>
    <property type="match status" value="1"/>
</dbReference>
<keyword evidence="2" id="KW-0028">Amino-acid biosynthesis</keyword>
<evidence type="ECO:0000256" key="6">
    <source>
        <dbReference type="ARBA" id="ARBA00023027"/>
    </source>
</evidence>
<dbReference type="SUPFAM" id="SSF51735">
    <property type="entry name" value="NAD(P)-binding Rossmann-fold domains"/>
    <property type="match status" value="1"/>
</dbReference>
<evidence type="ECO:0000256" key="9">
    <source>
        <dbReference type="ARBA" id="ARBA00038983"/>
    </source>
</evidence>
<dbReference type="PANTHER" id="PTHR20836:SF0">
    <property type="entry name" value="4-HYDROXY-TETRAHYDRODIPICOLINATE REDUCTASE 1, CHLOROPLASTIC-RELATED"/>
    <property type="match status" value="1"/>
</dbReference>
<evidence type="ECO:0000256" key="2">
    <source>
        <dbReference type="ARBA" id="ARBA00022605"/>
    </source>
</evidence>
<dbReference type="AlphaFoldDB" id="E3CZI8"/>
<keyword evidence="3" id="KW-0521">NADP</keyword>
<dbReference type="Pfam" id="PF01113">
    <property type="entry name" value="DapB_N"/>
    <property type="match status" value="1"/>
</dbReference>
<dbReference type="SUPFAM" id="SSF55347">
    <property type="entry name" value="Glyceraldehyde-3-phosphate dehydrogenase-like, C-terminal domain"/>
    <property type="match status" value="1"/>
</dbReference>
<dbReference type="Gene3D" id="3.30.360.10">
    <property type="entry name" value="Dihydrodipicolinate Reductase, domain 2"/>
    <property type="match status" value="1"/>
</dbReference>
<dbReference type="eggNOG" id="COG0289">
    <property type="taxonomic scope" value="Bacteria"/>
</dbReference>
<gene>
    <name evidence="14" type="ORF">Apau_0446</name>
</gene>
<dbReference type="InterPro" id="IPR022663">
    <property type="entry name" value="DapB_C"/>
</dbReference>
<evidence type="ECO:0000256" key="8">
    <source>
        <dbReference type="ARBA" id="ARBA00037922"/>
    </source>
</evidence>
<feature type="domain" description="Dihydrodipicolinate reductase N-terminal" evidence="12">
    <location>
        <begin position="2"/>
        <end position="120"/>
    </location>
</feature>
<dbReference type="PANTHER" id="PTHR20836">
    <property type="entry name" value="DIHYDRODIPICOLINATE REDUCTASE"/>
    <property type="match status" value="1"/>
</dbReference>
<evidence type="ECO:0000259" key="13">
    <source>
        <dbReference type="Pfam" id="PF05173"/>
    </source>
</evidence>
<dbReference type="OrthoDB" id="9790352at2"/>
<comment type="similarity">
    <text evidence="1">Belongs to the DapB family.</text>
</comment>
<dbReference type="Pfam" id="PF05173">
    <property type="entry name" value="DapB_C"/>
    <property type="match status" value="1"/>
</dbReference>
<evidence type="ECO:0000313" key="15">
    <source>
        <dbReference type="Proteomes" id="UP000005096"/>
    </source>
</evidence>
<name>E3CZI8_9BACT</name>
<evidence type="ECO:0000259" key="12">
    <source>
        <dbReference type="Pfam" id="PF01113"/>
    </source>
</evidence>
<dbReference type="STRING" id="584708.Apau_0446"/>
<reference evidence="14 15" key="1">
    <citation type="journal article" date="2010" name="Stand. Genomic Sci.">
        <title>Non-contiguous finished genome sequence of Aminomonas paucivorans type strain (GLU-3).</title>
        <authorList>
            <person name="Pitluck S."/>
            <person name="Yasawong M."/>
            <person name="Held B."/>
            <person name="Lapidus A."/>
            <person name="Nolan M."/>
            <person name="Copeland A."/>
            <person name="Lucas S."/>
            <person name="Del Rio T.G."/>
            <person name="Tice H."/>
            <person name="Cheng J.F."/>
            <person name="Chertkov O."/>
            <person name="Goodwin L."/>
            <person name="Tapia R."/>
            <person name="Han C."/>
            <person name="Liolios K."/>
            <person name="Ivanova N."/>
            <person name="Mavromatis K."/>
            <person name="Ovchinnikova G."/>
            <person name="Pati A."/>
            <person name="Chen A."/>
            <person name="Palaniappan K."/>
            <person name="Land M."/>
            <person name="Hauser L."/>
            <person name="Chang Y.J."/>
            <person name="Jeffries C.D."/>
            <person name="Pukall R."/>
            <person name="Spring S."/>
            <person name="Rohde M."/>
            <person name="Sikorski J."/>
            <person name="Goker M."/>
            <person name="Woyke T."/>
            <person name="Bristow J."/>
            <person name="Eisen J.A."/>
            <person name="Markowitz V."/>
            <person name="Hugenholtz P."/>
            <person name="Kyrpides N.C."/>
            <person name="Klenk H.P."/>
        </authorList>
    </citation>
    <scope>NUCLEOTIDE SEQUENCE [LARGE SCALE GENOMIC DNA]</scope>
    <source>
        <strain evidence="14 15">DSM 12260</strain>
    </source>
</reference>
<dbReference type="PIRSF" id="PIRSF000161">
    <property type="entry name" value="DHPR"/>
    <property type="match status" value="1"/>
</dbReference>
<dbReference type="PaxDb" id="584708-Apau_0446"/>
<dbReference type="InterPro" id="IPR036291">
    <property type="entry name" value="NAD(P)-bd_dom_sf"/>
</dbReference>
<dbReference type="GO" id="GO:0009089">
    <property type="term" value="P:lysine biosynthetic process via diaminopimelate"/>
    <property type="evidence" value="ECO:0007669"/>
    <property type="project" value="InterPro"/>
</dbReference>
<dbReference type="HOGENOM" id="CLU_047479_0_1_0"/>
<dbReference type="CDD" id="cd02274">
    <property type="entry name" value="DHDPR_N"/>
    <property type="match status" value="1"/>
</dbReference>
<keyword evidence="15" id="KW-1185">Reference proteome</keyword>
<dbReference type="Proteomes" id="UP000005096">
    <property type="component" value="Chromosome"/>
</dbReference>
<dbReference type="GO" id="GO:0008839">
    <property type="term" value="F:4-hydroxy-tetrahydrodipicolinate reductase"/>
    <property type="evidence" value="ECO:0007669"/>
    <property type="project" value="UniProtKB-EC"/>
</dbReference>
<dbReference type="GO" id="GO:0005829">
    <property type="term" value="C:cytosol"/>
    <property type="evidence" value="ECO:0007669"/>
    <property type="project" value="TreeGrafter"/>
</dbReference>
<keyword evidence="4" id="KW-0220">Diaminopimelate biosynthesis</keyword>
<comment type="catalytic activity">
    <reaction evidence="11">
        <text>(S)-2,3,4,5-tetrahydrodipicolinate + NAD(+) + H2O = (2S,4S)-4-hydroxy-2,3,4,5-tetrahydrodipicolinate + NADH + H(+)</text>
        <dbReference type="Rhea" id="RHEA:35323"/>
        <dbReference type="ChEBI" id="CHEBI:15377"/>
        <dbReference type="ChEBI" id="CHEBI:15378"/>
        <dbReference type="ChEBI" id="CHEBI:16845"/>
        <dbReference type="ChEBI" id="CHEBI:57540"/>
        <dbReference type="ChEBI" id="CHEBI:57945"/>
        <dbReference type="ChEBI" id="CHEBI:67139"/>
        <dbReference type="EC" id="1.17.1.8"/>
    </reaction>
</comment>
<evidence type="ECO:0000256" key="11">
    <source>
        <dbReference type="ARBA" id="ARBA00049396"/>
    </source>
</evidence>
<keyword evidence="7" id="KW-0457">Lysine biosynthesis</keyword>
<organism evidence="14 15">
    <name type="scientific">Aminomonas paucivorans DSM 12260</name>
    <dbReference type="NCBI Taxonomy" id="584708"/>
    <lineage>
        <taxon>Bacteria</taxon>
        <taxon>Thermotogati</taxon>
        <taxon>Synergistota</taxon>
        <taxon>Synergistia</taxon>
        <taxon>Synergistales</taxon>
        <taxon>Synergistaceae</taxon>
        <taxon>Aminomonas</taxon>
    </lineage>
</organism>
<dbReference type="GO" id="GO:0019877">
    <property type="term" value="P:diaminopimelate biosynthetic process"/>
    <property type="evidence" value="ECO:0007669"/>
    <property type="project" value="UniProtKB-KW"/>
</dbReference>
<comment type="pathway">
    <text evidence="8">Amino-acid biosynthesis; L-lysine biosynthesis via DAP pathway; (S)-tetrahydrodipicolinate from L-aspartate: step 4/4.</text>
</comment>
<evidence type="ECO:0000256" key="10">
    <source>
        <dbReference type="ARBA" id="ARBA00049080"/>
    </source>
</evidence>
<dbReference type="InterPro" id="IPR000846">
    <property type="entry name" value="DapB_N"/>
</dbReference>
<proteinExistence type="inferred from homology"/>
<evidence type="ECO:0000256" key="4">
    <source>
        <dbReference type="ARBA" id="ARBA00022915"/>
    </source>
</evidence>
<protein>
    <recommendedName>
        <fullName evidence="9">4-hydroxy-tetrahydrodipicolinate reductase</fullName>
        <ecNumber evidence="9">1.17.1.8</ecNumber>
    </recommendedName>
</protein>
<evidence type="ECO:0000256" key="3">
    <source>
        <dbReference type="ARBA" id="ARBA00022857"/>
    </source>
</evidence>
<keyword evidence="6" id="KW-0520">NAD</keyword>
<sequence length="264" mass="27860">MIRLFVSGASGNVGRLVVREAILRRDVELAGGFCLEGGQDLGVLAGTDPLGLMAVSDLRVGLAASSPDVVVDFTSAVVLRDHLELYAELGLDAVVGTTGLPEEEIRRVRDRVRDRGLRLALISNFGLGINLVMDFLAAVGEHYPYVSVLERHPASMANAPSGTAGLLASSVPGGSSGEVASREVLPGVLGGNAFGVPVLSQRMPYPGPYSEHEVTLGRQDEILRISVTDFSSSVYLEGIFRAVRGVGALPPGTLVRRLGEFPKE</sequence>
<feature type="domain" description="Dihydrodipicolinate reductase C-terminal" evidence="13">
    <location>
        <begin position="128"/>
        <end position="246"/>
    </location>
</feature>